<feature type="domain" description="DUF732" evidence="2">
    <location>
        <begin position="46"/>
        <end position="117"/>
    </location>
</feature>
<proteinExistence type="predicted"/>
<dbReference type="InterPro" id="IPR007969">
    <property type="entry name" value="DUF732"/>
</dbReference>
<dbReference type="Proteomes" id="UP000269998">
    <property type="component" value="Chromosome"/>
</dbReference>
<dbReference type="AlphaFoldDB" id="A0A3S4BTU0"/>
<dbReference type="EMBL" id="LR130759">
    <property type="protein sequence ID" value="VDM87498.1"/>
    <property type="molecule type" value="Genomic_DNA"/>
</dbReference>
<dbReference type="RefSeq" id="WP_232021993.1">
    <property type="nucleotide sequence ID" value="NZ_CBCSKE010000072.1"/>
</dbReference>
<protein>
    <recommendedName>
        <fullName evidence="2">DUF732 domain-containing protein</fullName>
    </recommendedName>
</protein>
<accession>A0A3S4BTU0</accession>
<dbReference type="Pfam" id="PF05305">
    <property type="entry name" value="DUF732"/>
    <property type="match status" value="1"/>
</dbReference>
<evidence type="ECO:0000313" key="3">
    <source>
        <dbReference type="EMBL" id="VDM87498.1"/>
    </source>
</evidence>
<feature type="signal peptide" evidence="1">
    <location>
        <begin position="1"/>
        <end position="37"/>
    </location>
</feature>
<name>A0A3S4BTU0_9MYCO</name>
<keyword evidence="1" id="KW-0732">Signal</keyword>
<reference evidence="4" key="1">
    <citation type="submission" date="2018-02" db="EMBL/GenBank/DDBJ databases">
        <authorList>
            <person name="Seth-Smith MB H."/>
            <person name="Seth-Smith H."/>
        </authorList>
    </citation>
    <scope>NUCLEOTIDE SEQUENCE [LARGE SCALE GENOMIC DNA]</scope>
</reference>
<evidence type="ECO:0000256" key="1">
    <source>
        <dbReference type="SAM" id="SignalP"/>
    </source>
</evidence>
<dbReference type="KEGG" id="mbai:MB901379_01040"/>
<sequence precursor="true">MVDTDGGTVLNAWRHQPLTIRLLAVSAGVLTAAAAFAAPADADAIDDKFITALNDAGVNYGDPGNAVALGQAVCPMLAQPGGSFNAAVSTVVARTSGMSKPMAAAFTSIAISTYCPQVLSGAANGDLSALQQIPGVPAF</sequence>
<evidence type="ECO:0000259" key="2">
    <source>
        <dbReference type="Pfam" id="PF05305"/>
    </source>
</evidence>
<organism evidence="3 4">
    <name type="scientific">Mycobacterium basiliense</name>
    <dbReference type="NCBI Taxonomy" id="2094119"/>
    <lineage>
        <taxon>Bacteria</taxon>
        <taxon>Bacillati</taxon>
        <taxon>Actinomycetota</taxon>
        <taxon>Actinomycetes</taxon>
        <taxon>Mycobacteriales</taxon>
        <taxon>Mycobacteriaceae</taxon>
        <taxon>Mycobacterium</taxon>
    </lineage>
</organism>
<feature type="chain" id="PRO_5018751139" description="DUF732 domain-containing protein" evidence="1">
    <location>
        <begin position="38"/>
        <end position="139"/>
    </location>
</feature>
<gene>
    <name evidence="3" type="ORF">MB901379_01040</name>
</gene>
<evidence type="ECO:0000313" key="4">
    <source>
        <dbReference type="Proteomes" id="UP000269998"/>
    </source>
</evidence>
<keyword evidence="4" id="KW-1185">Reference proteome</keyword>